<evidence type="ECO:0008006" key="4">
    <source>
        <dbReference type="Google" id="ProtNLM"/>
    </source>
</evidence>
<feature type="chain" id="PRO_5020488764" description="Outer membrane beta-barrel porin/alpha-amylase" evidence="1">
    <location>
        <begin position="26"/>
        <end position="304"/>
    </location>
</feature>
<comment type="caution">
    <text evidence="2">The sequence shown here is derived from an EMBL/GenBank/DDBJ whole genome shotgun (WGS) entry which is preliminary data.</text>
</comment>
<dbReference type="EMBL" id="SNWP01000010">
    <property type="protein sequence ID" value="TDO28722.1"/>
    <property type="molecule type" value="Genomic_DNA"/>
</dbReference>
<reference evidence="2 3" key="1">
    <citation type="submission" date="2019-03" db="EMBL/GenBank/DDBJ databases">
        <title>Genomic Encyclopedia of Archaeal and Bacterial Type Strains, Phase II (KMG-II): from individual species to whole genera.</title>
        <authorList>
            <person name="Goeker M."/>
        </authorList>
    </citation>
    <scope>NUCLEOTIDE SEQUENCE [LARGE SCALE GENOMIC DNA]</scope>
    <source>
        <strain evidence="2 3">DSM 28323</strain>
    </source>
</reference>
<feature type="signal peptide" evidence="1">
    <location>
        <begin position="1"/>
        <end position="25"/>
    </location>
</feature>
<dbReference type="RefSeq" id="WP_133473350.1">
    <property type="nucleotide sequence ID" value="NZ_SNWP01000010.1"/>
</dbReference>
<protein>
    <recommendedName>
        <fullName evidence="4">Outer membrane beta-barrel porin/alpha-amylase</fullName>
    </recommendedName>
</protein>
<evidence type="ECO:0000256" key="1">
    <source>
        <dbReference type="SAM" id="SignalP"/>
    </source>
</evidence>
<dbReference type="OrthoDB" id="1119914at2"/>
<organism evidence="2 3">
    <name type="scientific">Sediminibacterium goheungense</name>
    <dbReference type="NCBI Taxonomy" id="1086393"/>
    <lineage>
        <taxon>Bacteria</taxon>
        <taxon>Pseudomonadati</taxon>
        <taxon>Bacteroidota</taxon>
        <taxon>Chitinophagia</taxon>
        <taxon>Chitinophagales</taxon>
        <taxon>Chitinophagaceae</taxon>
        <taxon>Sediminibacterium</taxon>
    </lineage>
</organism>
<keyword evidence="3" id="KW-1185">Reference proteome</keyword>
<accession>A0A4R6J0J2</accession>
<dbReference type="Proteomes" id="UP000295741">
    <property type="component" value="Unassembled WGS sequence"/>
</dbReference>
<evidence type="ECO:0000313" key="3">
    <source>
        <dbReference type="Proteomes" id="UP000295741"/>
    </source>
</evidence>
<name>A0A4R6J0J2_9BACT</name>
<proteinExistence type="predicted"/>
<keyword evidence="1" id="KW-0732">Signal</keyword>
<gene>
    <name evidence="2" type="ORF">BC659_0802</name>
</gene>
<dbReference type="PROSITE" id="PS51257">
    <property type="entry name" value="PROKAR_LIPOPROTEIN"/>
    <property type="match status" value="1"/>
</dbReference>
<dbReference type="AlphaFoldDB" id="A0A4R6J0J2"/>
<sequence>MQVFNKKTIIFLCMIFVSVANHQLAAQGCSDAGFCTIPLRPAAASKNNIQTELAYLRGEENTNLATLSISYSRQLSKKIQWDNKLVAANIDGSYGSVTNLGDLYSTVRYGVQSKSGKKIYLLGGVKIPFNQSNLKIRNVSLPMVYQTSLGTYDLIAGAAFSAGKLDMNFAFQLPVVQQNRNSFIKEQAPLAGEFPTTNLFRRKADVLWRVGYPLKSKTGKWNFNPNLLAIYHLGEDSYENVFGKRETIKGSSGLTLNANLQTTYRISQQQSLQLSLATPFVVRDTRPDGLTRSFVASVAYQFGW</sequence>
<evidence type="ECO:0000313" key="2">
    <source>
        <dbReference type="EMBL" id="TDO28722.1"/>
    </source>
</evidence>